<dbReference type="EC" id="2.7.13.3" evidence="3"/>
<keyword evidence="16" id="KW-1185">Reference proteome</keyword>
<feature type="transmembrane region" description="Helical" evidence="13">
    <location>
        <begin position="134"/>
        <end position="162"/>
    </location>
</feature>
<evidence type="ECO:0000256" key="10">
    <source>
        <dbReference type="ARBA" id="ARBA00022989"/>
    </source>
</evidence>
<dbReference type="Gene3D" id="3.30.565.10">
    <property type="entry name" value="Histidine kinase-like ATPase, C-terminal domain"/>
    <property type="match status" value="1"/>
</dbReference>
<feature type="domain" description="Histidine kinase" evidence="14">
    <location>
        <begin position="223"/>
        <end position="434"/>
    </location>
</feature>
<keyword evidence="7" id="KW-0547">Nucleotide-binding</keyword>
<evidence type="ECO:0000256" key="8">
    <source>
        <dbReference type="ARBA" id="ARBA00022777"/>
    </source>
</evidence>
<keyword evidence="6 13" id="KW-0812">Transmembrane</keyword>
<keyword evidence="9" id="KW-0067">ATP-binding</keyword>
<evidence type="ECO:0000256" key="4">
    <source>
        <dbReference type="ARBA" id="ARBA00022553"/>
    </source>
</evidence>
<dbReference type="OrthoDB" id="8554694at2"/>
<dbReference type="Gene3D" id="1.10.287.130">
    <property type="match status" value="1"/>
</dbReference>
<evidence type="ECO:0000256" key="7">
    <source>
        <dbReference type="ARBA" id="ARBA00022741"/>
    </source>
</evidence>
<evidence type="ECO:0000256" key="1">
    <source>
        <dbReference type="ARBA" id="ARBA00000085"/>
    </source>
</evidence>
<proteinExistence type="predicted"/>
<dbReference type="Pfam" id="PF02518">
    <property type="entry name" value="HATPase_c"/>
    <property type="match status" value="1"/>
</dbReference>
<evidence type="ECO:0000256" key="12">
    <source>
        <dbReference type="ARBA" id="ARBA00023136"/>
    </source>
</evidence>
<name>A0A238D4Y6_THIDL</name>
<gene>
    <name evidence="15" type="ORF">THIARS_61008</name>
</gene>
<protein>
    <recommendedName>
        <fullName evidence="3">histidine kinase</fullName>
        <ecNumber evidence="3">2.7.13.3</ecNumber>
    </recommendedName>
</protein>
<dbReference type="SUPFAM" id="SSF55874">
    <property type="entry name" value="ATPase domain of HSP90 chaperone/DNA topoisomerase II/histidine kinase"/>
    <property type="match status" value="1"/>
</dbReference>
<evidence type="ECO:0000256" key="6">
    <source>
        <dbReference type="ARBA" id="ARBA00022692"/>
    </source>
</evidence>
<dbReference type="RefSeq" id="WP_094160444.1">
    <property type="nucleotide sequence ID" value="NZ_LT592170.1"/>
</dbReference>
<evidence type="ECO:0000313" key="15">
    <source>
        <dbReference type="EMBL" id="SBP88295.1"/>
    </source>
</evidence>
<evidence type="ECO:0000256" key="2">
    <source>
        <dbReference type="ARBA" id="ARBA00004141"/>
    </source>
</evidence>
<dbReference type="PANTHER" id="PTHR45436">
    <property type="entry name" value="SENSOR HISTIDINE KINASE YKOH"/>
    <property type="match status" value="1"/>
</dbReference>
<keyword evidence="10 13" id="KW-1133">Transmembrane helix</keyword>
<comment type="subcellular location">
    <subcellularLocation>
        <location evidence="2">Membrane</location>
        <topology evidence="2">Multi-pass membrane protein</topology>
    </subcellularLocation>
</comment>
<dbReference type="PROSITE" id="PS50109">
    <property type="entry name" value="HIS_KIN"/>
    <property type="match status" value="1"/>
</dbReference>
<dbReference type="GO" id="GO:0005524">
    <property type="term" value="F:ATP binding"/>
    <property type="evidence" value="ECO:0007669"/>
    <property type="project" value="UniProtKB-KW"/>
</dbReference>
<dbReference type="SMART" id="SM00387">
    <property type="entry name" value="HATPase_c"/>
    <property type="match status" value="1"/>
</dbReference>
<dbReference type="SMART" id="SM00388">
    <property type="entry name" value="HisKA"/>
    <property type="match status" value="1"/>
</dbReference>
<evidence type="ECO:0000256" key="5">
    <source>
        <dbReference type="ARBA" id="ARBA00022679"/>
    </source>
</evidence>
<dbReference type="InterPro" id="IPR003661">
    <property type="entry name" value="HisK_dim/P_dom"/>
</dbReference>
<dbReference type="Pfam" id="PF00512">
    <property type="entry name" value="HisKA"/>
    <property type="match status" value="1"/>
</dbReference>
<dbReference type="EMBL" id="FLMQ01000055">
    <property type="protein sequence ID" value="SBP88295.1"/>
    <property type="molecule type" value="Genomic_DNA"/>
</dbReference>
<dbReference type="InterPro" id="IPR050428">
    <property type="entry name" value="TCS_sensor_his_kinase"/>
</dbReference>
<dbReference type="InterPro" id="IPR036097">
    <property type="entry name" value="HisK_dim/P_sf"/>
</dbReference>
<reference evidence="15 16" key="1">
    <citation type="submission" date="2016-06" db="EMBL/GenBank/DDBJ databases">
        <authorList>
            <person name="Kjaerup R.B."/>
            <person name="Dalgaard T.S."/>
            <person name="Juul-Madsen H.R."/>
        </authorList>
    </citation>
    <scope>NUCLEOTIDE SEQUENCE [LARGE SCALE GENOMIC DNA]</scope>
    <source>
        <strain evidence="15 16">DSM 16361</strain>
    </source>
</reference>
<evidence type="ECO:0000256" key="3">
    <source>
        <dbReference type="ARBA" id="ARBA00012438"/>
    </source>
</evidence>
<evidence type="ECO:0000256" key="9">
    <source>
        <dbReference type="ARBA" id="ARBA00022840"/>
    </source>
</evidence>
<dbReference type="PRINTS" id="PR00344">
    <property type="entry name" value="BCTRLSENSOR"/>
</dbReference>
<accession>A0A238D4Y6</accession>
<evidence type="ECO:0000256" key="11">
    <source>
        <dbReference type="ARBA" id="ARBA00023012"/>
    </source>
</evidence>
<dbReference type="SUPFAM" id="SSF47384">
    <property type="entry name" value="Homodimeric domain of signal transducing histidine kinase"/>
    <property type="match status" value="1"/>
</dbReference>
<dbReference type="InterPro" id="IPR005467">
    <property type="entry name" value="His_kinase_dom"/>
</dbReference>
<evidence type="ECO:0000313" key="16">
    <source>
        <dbReference type="Proteomes" id="UP000214566"/>
    </source>
</evidence>
<dbReference type="InterPro" id="IPR003594">
    <property type="entry name" value="HATPase_dom"/>
</dbReference>
<dbReference type="GO" id="GO:0000155">
    <property type="term" value="F:phosphorelay sensor kinase activity"/>
    <property type="evidence" value="ECO:0007669"/>
    <property type="project" value="InterPro"/>
</dbReference>
<evidence type="ECO:0000256" key="13">
    <source>
        <dbReference type="SAM" id="Phobius"/>
    </source>
</evidence>
<dbReference type="InterPro" id="IPR004358">
    <property type="entry name" value="Sig_transdc_His_kin-like_C"/>
</dbReference>
<dbReference type="InterPro" id="IPR036890">
    <property type="entry name" value="HATPase_C_sf"/>
</dbReference>
<dbReference type="CDD" id="cd00075">
    <property type="entry name" value="HATPase"/>
    <property type="match status" value="1"/>
</dbReference>
<organism evidence="15 16">
    <name type="scientific">Thiomonas delicata</name>
    <name type="common">Thiomonas cuprina</name>
    <dbReference type="NCBI Taxonomy" id="364030"/>
    <lineage>
        <taxon>Bacteria</taxon>
        <taxon>Pseudomonadati</taxon>
        <taxon>Pseudomonadota</taxon>
        <taxon>Betaproteobacteria</taxon>
        <taxon>Burkholderiales</taxon>
        <taxon>Thiomonas</taxon>
    </lineage>
</organism>
<evidence type="ECO:0000259" key="14">
    <source>
        <dbReference type="PROSITE" id="PS50109"/>
    </source>
</evidence>
<dbReference type="PANTHER" id="PTHR45436:SF14">
    <property type="entry name" value="SENSOR PROTEIN QSEC"/>
    <property type="match status" value="1"/>
</dbReference>
<keyword evidence="12 13" id="KW-0472">Membrane</keyword>
<keyword evidence="5" id="KW-0808">Transferase</keyword>
<dbReference type="AlphaFoldDB" id="A0A238D4Y6"/>
<dbReference type="Proteomes" id="UP000214566">
    <property type="component" value="Unassembled WGS sequence"/>
</dbReference>
<keyword evidence="8 15" id="KW-0418">Kinase</keyword>
<keyword evidence="4" id="KW-0597">Phosphoprotein</keyword>
<comment type="catalytic activity">
    <reaction evidence="1">
        <text>ATP + protein L-histidine = ADP + protein N-phospho-L-histidine.</text>
        <dbReference type="EC" id="2.7.13.3"/>
    </reaction>
</comment>
<sequence>MKSLRAQLLVLLTAAVLLAAIVQAVVVFNNAMREADAVFDYHLQQLALSLASGDLGLPGFGPGGHARDDVDYVVQVWSPDGQRIYVSRPRLELPDQAVLGYANVNVGTQQWRVFSMQAGGRTIQVAQPLLSRRALALTFAFSSVWPMLLIAPILLLAVAWVVRRSLKPLRALSQELENRAATSFDPLEPQAVMLEMQPVVRAMNGLFARTRQAFDTQQMFVADAAHELRSPLAALKVQIQMLGRAHDDAARQLALQRLGSGLDRATHLVEQLLALARADSGGQESVEPTSLTQAARLALSDTFELAQIRGVDAGLEQADEITVEAPPNGLRMLARNLVDNALRYTPAGGRVDLRVRREGGCAVLEVDDSGPGIPPEERPRVFDRFYRRETSPPGGSGLGLAIVKTVADRSRAQISLLDSPLGGLRVRVLFGCPEQGSPTHVPGAVTA</sequence>
<keyword evidence="11" id="KW-0902">Two-component regulatory system</keyword>
<dbReference type="CDD" id="cd00082">
    <property type="entry name" value="HisKA"/>
    <property type="match status" value="1"/>
</dbReference>
<dbReference type="GO" id="GO:0005886">
    <property type="term" value="C:plasma membrane"/>
    <property type="evidence" value="ECO:0007669"/>
    <property type="project" value="TreeGrafter"/>
</dbReference>